<gene>
    <name evidence="2" type="ORF">EV212_10245</name>
</gene>
<evidence type="ECO:0000313" key="3">
    <source>
        <dbReference type="Proteomes" id="UP000295711"/>
    </source>
</evidence>
<dbReference type="InterPro" id="IPR043129">
    <property type="entry name" value="ATPase_NBD"/>
</dbReference>
<accession>A0A4R2LCZ4</accession>
<dbReference type="Proteomes" id="UP000295711">
    <property type="component" value="Unassembled WGS sequence"/>
</dbReference>
<dbReference type="PROSITE" id="PS01125">
    <property type="entry name" value="ROK"/>
    <property type="match status" value="1"/>
</dbReference>
<organism evidence="2 3">
    <name type="scientific">Frisingicoccus caecimuris</name>
    <dbReference type="NCBI Taxonomy" id="1796636"/>
    <lineage>
        <taxon>Bacteria</taxon>
        <taxon>Bacillati</taxon>
        <taxon>Bacillota</taxon>
        <taxon>Clostridia</taxon>
        <taxon>Lachnospirales</taxon>
        <taxon>Lachnospiraceae</taxon>
        <taxon>Frisingicoccus</taxon>
    </lineage>
</organism>
<dbReference type="NCBIfam" id="NF007251">
    <property type="entry name" value="PRK09698.1"/>
    <property type="match status" value="1"/>
</dbReference>
<dbReference type="EMBL" id="SLXA01000002">
    <property type="protein sequence ID" value="TCO85730.1"/>
    <property type="molecule type" value="Genomic_DNA"/>
</dbReference>
<dbReference type="RefSeq" id="WP_132088414.1">
    <property type="nucleotide sequence ID" value="NZ_JANKAQ010000001.1"/>
</dbReference>
<evidence type="ECO:0000313" key="2">
    <source>
        <dbReference type="EMBL" id="TCO85730.1"/>
    </source>
</evidence>
<dbReference type="Pfam" id="PF00480">
    <property type="entry name" value="ROK"/>
    <property type="match status" value="1"/>
</dbReference>
<protein>
    <submittedName>
        <fullName evidence="2">Allose kinase</fullName>
    </submittedName>
</protein>
<comment type="similarity">
    <text evidence="1">Belongs to the ROK (NagC/XylR) family.</text>
</comment>
<dbReference type="InterPro" id="IPR049874">
    <property type="entry name" value="ROK_cs"/>
</dbReference>
<dbReference type="PANTHER" id="PTHR18964:SF174">
    <property type="entry name" value="D-ALLOSE KINASE-RELATED"/>
    <property type="match status" value="1"/>
</dbReference>
<dbReference type="Gene3D" id="3.30.420.40">
    <property type="match status" value="2"/>
</dbReference>
<sequence>MKYVIGIDIGGTNLRIGTVDAEGRLVNFERKSSASLVSEDAVKNLGSEVRSYIERCGLKGQVAAVSVGVPSMVSKDKSFIYSTPNLKGLENIDLGNLLKAYVNVPVFVDRDVNYLLVNDIKSHHLDPERERTILGFYLGTGFGNAVYINGQLHVGKNGVAGELGHIPMYGIDEACTCGNIGCSETRCSGRYLRYLSDTCFPDTDISEVFVKHGDDPRILEYVDTLAIPMAAEINILDPDYVIMAGGVMTMKDFPMERLIWAVKKRARKPFPSENLEFVFPEHTQDSGVIGGAYAAFDKLGKMEK</sequence>
<dbReference type="CDD" id="cd24070">
    <property type="entry name" value="ASKHA_NBD_ROK_AlsK"/>
    <property type="match status" value="1"/>
</dbReference>
<dbReference type="PANTHER" id="PTHR18964">
    <property type="entry name" value="ROK (REPRESSOR, ORF, KINASE) FAMILY"/>
    <property type="match status" value="1"/>
</dbReference>
<dbReference type="AlphaFoldDB" id="A0A4R2LCZ4"/>
<keyword evidence="3" id="KW-1185">Reference proteome</keyword>
<comment type="caution">
    <text evidence="2">The sequence shown here is derived from an EMBL/GenBank/DDBJ whole genome shotgun (WGS) entry which is preliminary data.</text>
</comment>
<dbReference type="InterPro" id="IPR000600">
    <property type="entry name" value="ROK"/>
</dbReference>
<name>A0A4R2LCZ4_9FIRM</name>
<reference evidence="2 3" key="1">
    <citation type="submission" date="2019-03" db="EMBL/GenBank/DDBJ databases">
        <title>Genomic Encyclopedia of Type Strains, Phase IV (KMG-IV): sequencing the most valuable type-strain genomes for metagenomic binning, comparative biology and taxonomic classification.</title>
        <authorList>
            <person name="Goeker M."/>
        </authorList>
    </citation>
    <scope>NUCLEOTIDE SEQUENCE [LARGE SCALE GENOMIC DNA]</scope>
    <source>
        <strain evidence="2 3">DSM 28559</strain>
    </source>
</reference>
<evidence type="ECO:0000256" key="1">
    <source>
        <dbReference type="ARBA" id="ARBA00006479"/>
    </source>
</evidence>
<dbReference type="SUPFAM" id="SSF53067">
    <property type="entry name" value="Actin-like ATPase domain"/>
    <property type="match status" value="1"/>
</dbReference>
<proteinExistence type="inferred from homology"/>
<dbReference type="GO" id="GO:0004396">
    <property type="term" value="F:hexokinase activity"/>
    <property type="evidence" value="ECO:0007669"/>
    <property type="project" value="TreeGrafter"/>
</dbReference>
<keyword evidence="2" id="KW-0808">Transferase</keyword>
<keyword evidence="2" id="KW-0418">Kinase</keyword>
<dbReference type="OrthoDB" id="9796533at2"/>